<feature type="binding site" evidence="8">
    <location>
        <begin position="202"/>
        <end position="207"/>
    </location>
    <ligand>
        <name>ATP</name>
        <dbReference type="ChEBI" id="CHEBI:30616"/>
    </ligand>
</feature>
<evidence type="ECO:0000259" key="10">
    <source>
        <dbReference type="Pfam" id="PF06807"/>
    </source>
</evidence>
<accession>A0A9N8QG65</accession>
<reference evidence="13 14" key="1">
    <citation type="submission" date="2020-10" db="EMBL/GenBank/DDBJ databases">
        <authorList>
            <person name="Sedaghatjoo S."/>
        </authorList>
    </citation>
    <scope>NUCLEOTIDE SEQUENCE [LARGE SCALE GENOMIC DNA]</scope>
    <source>
        <strain evidence="13 14">LLFL</strain>
    </source>
</reference>
<evidence type="ECO:0000256" key="8">
    <source>
        <dbReference type="HAMAP-Rule" id="MF_03035"/>
    </source>
</evidence>
<dbReference type="HAMAP" id="MF_03035">
    <property type="entry name" value="Clp1"/>
    <property type="match status" value="1"/>
</dbReference>
<comment type="similarity">
    <text evidence="8">Belongs to the Clp1 family. Clp1 subfamily.</text>
</comment>
<dbReference type="InterPro" id="IPR038239">
    <property type="entry name" value="Clp1_N_sf"/>
</dbReference>
<evidence type="ECO:0000256" key="7">
    <source>
        <dbReference type="ARBA" id="ARBA00023242"/>
    </source>
</evidence>
<dbReference type="Proteomes" id="UP000836404">
    <property type="component" value="Unassembled WGS sequence"/>
</dbReference>
<dbReference type="Gene3D" id="2.40.30.330">
    <property type="entry name" value="Pre-mRNA cleavage complex subunit Clp1, C-terminal domain"/>
    <property type="match status" value="1"/>
</dbReference>
<name>A0A9N8QG65_9BASI</name>
<evidence type="ECO:0000256" key="1">
    <source>
        <dbReference type="ARBA" id="ARBA00004123"/>
    </source>
</evidence>
<feature type="binding site" evidence="8">
    <location>
        <position position="33"/>
    </location>
    <ligand>
        <name>ATP</name>
        <dbReference type="ChEBI" id="CHEBI:30616"/>
    </ligand>
</feature>
<evidence type="ECO:0000313" key="14">
    <source>
        <dbReference type="Proteomes" id="UP000836404"/>
    </source>
</evidence>
<sequence length="638" mass="67462">MASTAQTTSTTSTSSSAGIPLPTRRQRIPPRSEFRFELEPGERISFRLVPSSGGDAECFGAPLVAGEGRWYPFGEEAKAAIASWTGAELEIAGQATFESISDEPSPTFTTHTKLHLALERSRLLARTFLRSNEELFETGISNAPAVVHPSTAPISFEVGAAEGGGAVPASSFPTFESWSSDEATAYRREGQGPRVMVVGGESSGKSSLVKFLANYAMRSPVLASLSSSASTTKGRDAASAGNNKEDQPEITGWWPVIVNVDPGDGAAPLPFTFSALPLNPIPTAFLASTSPALPYGLTTSTTGAIHPTSTSAHIVSPYTLWLGRDNVRDNEMHAKRVVDFLAEGLERRLARDARARMSGVVVDTAGVITADGRSRYAWIQYCARAFKVDTIVVLGHDKLNIELTRLYGHPGSGVSVIKLPKSGGVVELDDIYRARLRSLQVRSYFYGGSGPAKITIPDLSQPDGNATKEVTLPGHEESLGGVSTLGAFSSTLPLDLMWIWRVGQEAMAPSSALPIGAQRTVTQTQLVKLEPTNSTADQARLLHSIVALVQTPRGTGPKVGAAKAKAEADAAAGIGIGIGVEDDQDGLTDDEILGSPVLGFIHIADMDMNRKTMTVLAPTKGKLPALTGLVGGLEWTDA</sequence>
<dbReference type="AlphaFoldDB" id="A0A9N8QG65"/>
<evidence type="ECO:0000256" key="4">
    <source>
        <dbReference type="ARBA" id="ARBA00022664"/>
    </source>
</evidence>
<keyword evidence="7 8" id="KW-0539">Nucleus</keyword>
<proteinExistence type="inferred from homology"/>
<dbReference type="InterPro" id="IPR010655">
    <property type="entry name" value="Clp1_C"/>
</dbReference>
<evidence type="ECO:0000256" key="2">
    <source>
        <dbReference type="ARBA" id="ARBA00018706"/>
    </source>
</evidence>
<feature type="domain" description="Clp1 P-loop" evidence="12">
    <location>
        <begin position="252"/>
        <end position="447"/>
    </location>
</feature>
<dbReference type="Pfam" id="PF16573">
    <property type="entry name" value="CLP1_N"/>
    <property type="match status" value="1"/>
</dbReference>
<keyword evidence="4 8" id="KW-0507">mRNA processing</keyword>
<evidence type="ECO:0000256" key="3">
    <source>
        <dbReference type="ARBA" id="ARBA00019824"/>
    </source>
</evidence>
<comment type="subcellular location">
    <subcellularLocation>
        <location evidence="1 8">Nucleus</location>
    </subcellularLocation>
</comment>
<dbReference type="Gene3D" id="3.40.50.300">
    <property type="entry name" value="P-loop containing nucleotide triphosphate hydrolases"/>
    <property type="match status" value="1"/>
</dbReference>
<comment type="function">
    <text evidence="8">Required for endonucleolytic cleavage during polyadenylation-dependent pre-mRNA 3'-end formation.</text>
</comment>
<dbReference type="InterPro" id="IPR045116">
    <property type="entry name" value="Clp1/Grc3"/>
</dbReference>
<comment type="caution">
    <text evidence="13">The sequence shown here is derived from an EMBL/GenBank/DDBJ whole genome shotgun (WGS) entry which is preliminary data.</text>
</comment>
<keyword evidence="6 8" id="KW-0067">ATP-binding</keyword>
<keyword evidence="5 8" id="KW-0547">Nucleotide-binding</keyword>
<keyword evidence="14" id="KW-1185">Reference proteome</keyword>
<dbReference type="InterPro" id="IPR032324">
    <property type="entry name" value="Clp1_N"/>
</dbReference>
<feature type="domain" description="Clp1 C-terminal" evidence="10">
    <location>
        <begin position="488"/>
        <end position="637"/>
    </location>
</feature>
<dbReference type="Pfam" id="PF16575">
    <property type="entry name" value="CLP1_P"/>
    <property type="match status" value="1"/>
</dbReference>
<evidence type="ECO:0000256" key="5">
    <source>
        <dbReference type="ARBA" id="ARBA00022741"/>
    </source>
</evidence>
<dbReference type="PANTHER" id="PTHR12755">
    <property type="entry name" value="CLEAVAGE/POLYADENYLATION FACTOR IA SUBUNIT CLP1P"/>
    <property type="match status" value="1"/>
</dbReference>
<dbReference type="InterPro" id="IPR032319">
    <property type="entry name" value="CLP1_P"/>
</dbReference>
<dbReference type="GO" id="GO:0031124">
    <property type="term" value="P:mRNA 3'-end processing"/>
    <property type="evidence" value="ECO:0007669"/>
    <property type="project" value="UniProtKB-UniRule"/>
</dbReference>
<evidence type="ECO:0000313" key="13">
    <source>
        <dbReference type="EMBL" id="CAD6942731.1"/>
    </source>
</evidence>
<evidence type="ECO:0000256" key="6">
    <source>
        <dbReference type="ARBA" id="ARBA00022840"/>
    </source>
</evidence>
<dbReference type="GO" id="GO:0051731">
    <property type="term" value="F:polynucleotide 5'-hydroxyl-kinase activity"/>
    <property type="evidence" value="ECO:0007669"/>
    <property type="project" value="InterPro"/>
</dbReference>
<organism evidence="13 14">
    <name type="scientific">Tilletia laevis</name>
    <dbReference type="NCBI Taxonomy" id="157183"/>
    <lineage>
        <taxon>Eukaryota</taxon>
        <taxon>Fungi</taxon>
        <taxon>Dikarya</taxon>
        <taxon>Basidiomycota</taxon>
        <taxon>Ustilaginomycotina</taxon>
        <taxon>Exobasidiomycetes</taxon>
        <taxon>Tilletiales</taxon>
        <taxon>Tilletiaceae</taxon>
        <taxon>Tilletia</taxon>
    </lineage>
</organism>
<evidence type="ECO:0000256" key="9">
    <source>
        <dbReference type="SAM" id="MobiDB-lite"/>
    </source>
</evidence>
<dbReference type="InterPro" id="IPR038238">
    <property type="entry name" value="Clp1_C_sf"/>
</dbReference>
<feature type="domain" description="Clp1 N-terminal" evidence="11">
    <location>
        <begin position="28"/>
        <end position="123"/>
    </location>
</feature>
<feature type="compositionally biased region" description="Low complexity" evidence="9">
    <location>
        <begin position="1"/>
        <end position="17"/>
    </location>
</feature>
<dbReference type="PANTHER" id="PTHR12755:SF6">
    <property type="entry name" value="POLYRIBONUCLEOTIDE 5'-HYDROXYL-KINASE CLP1"/>
    <property type="match status" value="1"/>
</dbReference>
<dbReference type="GO" id="GO:0006388">
    <property type="term" value="P:tRNA splicing, via endonucleolytic cleavage and ligation"/>
    <property type="evidence" value="ECO:0007669"/>
    <property type="project" value="TreeGrafter"/>
</dbReference>
<evidence type="ECO:0000259" key="11">
    <source>
        <dbReference type="Pfam" id="PF16573"/>
    </source>
</evidence>
<dbReference type="EMBL" id="CAJHJF010004409">
    <property type="protein sequence ID" value="CAD6942731.1"/>
    <property type="molecule type" value="Genomic_DNA"/>
</dbReference>
<evidence type="ECO:0000259" key="12">
    <source>
        <dbReference type="Pfam" id="PF16575"/>
    </source>
</evidence>
<feature type="region of interest" description="Disordered" evidence="9">
    <location>
        <begin position="1"/>
        <end position="30"/>
    </location>
</feature>
<dbReference type="GO" id="GO:0005524">
    <property type="term" value="F:ATP binding"/>
    <property type="evidence" value="ECO:0007669"/>
    <property type="project" value="UniProtKB-UniRule"/>
</dbReference>
<dbReference type="InterPro" id="IPR028606">
    <property type="entry name" value="Clp1"/>
</dbReference>
<dbReference type="InterPro" id="IPR027417">
    <property type="entry name" value="P-loop_NTPase"/>
</dbReference>
<feature type="binding site" evidence="8">
    <location>
        <position position="78"/>
    </location>
    <ligand>
        <name>ATP</name>
        <dbReference type="ChEBI" id="CHEBI:30616"/>
    </ligand>
</feature>
<protein>
    <recommendedName>
        <fullName evidence="3">Polynucleotide 5'-hydroxyl-kinase GRC3</fullName>
    </recommendedName>
    <alternativeName>
        <fullName evidence="2">Polynucleotide 5'-hydroxyl-kinase grc3</fullName>
    </alternativeName>
</protein>
<feature type="region of interest" description="Disordered" evidence="9">
    <location>
        <begin position="226"/>
        <end position="248"/>
    </location>
</feature>
<comment type="subunit">
    <text evidence="8">Component of a pre-mRNA cleavage factor complex. Interacts directly with PCF11.</text>
</comment>
<dbReference type="Pfam" id="PF06807">
    <property type="entry name" value="Clp1"/>
    <property type="match status" value="1"/>
</dbReference>
<dbReference type="GO" id="GO:0005849">
    <property type="term" value="C:mRNA cleavage factor complex"/>
    <property type="evidence" value="ECO:0007669"/>
    <property type="project" value="UniProtKB-UniRule"/>
</dbReference>
<gene>
    <name evidence="8" type="primary">CLP1</name>
    <name evidence="13" type="ORF">JKILLFL_G4570</name>
</gene>
<dbReference type="Gene3D" id="2.60.120.1030">
    <property type="entry name" value="Clp1, DNA binding domain"/>
    <property type="match status" value="1"/>
</dbReference>